<keyword evidence="5" id="KW-1185">Reference proteome</keyword>
<evidence type="ECO:0000256" key="2">
    <source>
        <dbReference type="PROSITE-ProRule" id="PRU00335"/>
    </source>
</evidence>
<dbReference type="Proteomes" id="UP000184287">
    <property type="component" value="Unassembled WGS sequence"/>
</dbReference>
<feature type="domain" description="HTH tetR-type" evidence="3">
    <location>
        <begin position="19"/>
        <end position="79"/>
    </location>
</feature>
<reference evidence="5" key="1">
    <citation type="submission" date="2016-11" db="EMBL/GenBank/DDBJ databases">
        <authorList>
            <person name="Varghese N."/>
            <person name="Submissions S."/>
        </authorList>
    </citation>
    <scope>NUCLEOTIDE SEQUENCE [LARGE SCALE GENOMIC DNA]</scope>
    <source>
        <strain evidence="5">DSM 16990</strain>
    </source>
</reference>
<protein>
    <submittedName>
        <fullName evidence="4">Transcriptional regulator, TetR family</fullName>
    </submittedName>
</protein>
<dbReference type="Pfam" id="PF00440">
    <property type="entry name" value="TetR_N"/>
    <property type="match status" value="1"/>
</dbReference>
<sequence length="209" mass="24242">MNIHLYLNFNCKAMRIRDVNKVELVKEKAIELLVKVGFEGFTMGKLAKECDISVATLYIYYKDKDDLILQVGMEETERMGALMLEDFDPDAPFAIGLRQQWKNRANCMLENPLSVQMIEQLRTSTYQEKIFERLIETFKSTLGRFMHNAVQRGEIEAMPLETYWSVAFAPLYNLIRFHNEGRSLGGKPFVLTDEVLWGTFDLVLKALKK</sequence>
<evidence type="ECO:0000256" key="1">
    <source>
        <dbReference type="ARBA" id="ARBA00023125"/>
    </source>
</evidence>
<accession>A0A1M5L774</accession>
<dbReference type="PROSITE" id="PS50977">
    <property type="entry name" value="HTH_TETR_2"/>
    <property type="match status" value="1"/>
</dbReference>
<organism evidence="4 5">
    <name type="scientific">Pedobacter caeni</name>
    <dbReference type="NCBI Taxonomy" id="288992"/>
    <lineage>
        <taxon>Bacteria</taxon>
        <taxon>Pseudomonadati</taxon>
        <taxon>Bacteroidota</taxon>
        <taxon>Sphingobacteriia</taxon>
        <taxon>Sphingobacteriales</taxon>
        <taxon>Sphingobacteriaceae</taxon>
        <taxon>Pedobacter</taxon>
    </lineage>
</organism>
<dbReference type="InterPro" id="IPR050624">
    <property type="entry name" value="HTH-type_Tx_Regulator"/>
</dbReference>
<dbReference type="STRING" id="288992.SAMN04488522_106243"/>
<evidence type="ECO:0000313" key="5">
    <source>
        <dbReference type="Proteomes" id="UP000184287"/>
    </source>
</evidence>
<feature type="DNA-binding region" description="H-T-H motif" evidence="2">
    <location>
        <begin position="42"/>
        <end position="61"/>
    </location>
</feature>
<dbReference type="RefSeq" id="WP_234994611.1">
    <property type="nucleotide sequence ID" value="NZ_FQUQ01000006.1"/>
</dbReference>
<dbReference type="AlphaFoldDB" id="A0A1M5L774"/>
<dbReference type="Gene3D" id="1.10.357.10">
    <property type="entry name" value="Tetracycline Repressor, domain 2"/>
    <property type="match status" value="1"/>
</dbReference>
<proteinExistence type="predicted"/>
<dbReference type="GO" id="GO:0003677">
    <property type="term" value="F:DNA binding"/>
    <property type="evidence" value="ECO:0007669"/>
    <property type="project" value="UniProtKB-UniRule"/>
</dbReference>
<keyword evidence="1 2" id="KW-0238">DNA-binding</keyword>
<dbReference type="EMBL" id="FQUQ01000006">
    <property type="protein sequence ID" value="SHG60952.1"/>
    <property type="molecule type" value="Genomic_DNA"/>
</dbReference>
<evidence type="ECO:0000313" key="4">
    <source>
        <dbReference type="EMBL" id="SHG60952.1"/>
    </source>
</evidence>
<gene>
    <name evidence="4" type="ORF">SAMN04488522_106243</name>
</gene>
<dbReference type="InterPro" id="IPR001647">
    <property type="entry name" value="HTH_TetR"/>
</dbReference>
<dbReference type="InterPro" id="IPR009057">
    <property type="entry name" value="Homeodomain-like_sf"/>
</dbReference>
<evidence type="ECO:0000259" key="3">
    <source>
        <dbReference type="PROSITE" id="PS50977"/>
    </source>
</evidence>
<dbReference type="PANTHER" id="PTHR43479:SF11">
    <property type="entry name" value="ACREF_ENVCD OPERON REPRESSOR-RELATED"/>
    <property type="match status" value="1"/>
</dbReference>
<dbReference type="PANTHER" id="PTHR43479">
    <property type="entry name" value="ACREF/ENVCD OPERON REPRESSOR-RELATED"/>
    <property type="match status" value="1"/>
</dbReference>
<name>A0A1M5L774_9SPHI</name>
<dbReference type="SUPFAM" id="SSF46689">
    <property type="entry name" value="Homeodomain-like"/>
    <property type="match status" value="1"/>
</dbReference>